<dbReference type="VEuPathDB" id="VectorBase:CPIJ011149"/>
<evidence type="ECO:0000313" key="2">
    <source>
        <dbReference type="EnsemblMetazoa" id="CPIJ011149-PA"/>
    </source>
</evidence>
<evidence type="ECO:0000313" key="3">
    <source>
        <dbReference type="Proteomes" id="UP000002320"/>
    </source>
</evidence>
<name>B0WUS5_CULQU</name>
<reference evidence="2" key="2">
    <citation type="submission" date="2021-02" db="UniProtKB">
        <authorList>
            <consortium name="EnsemblMetazoa"/>
        </authorList>
    </citation>
    <scope>IDENTIFICATION</scope>
    <source>
        <strain evidence="2">JHB</strain>
    </source>
</reference>
<dbReference type="OrthoDB" id="5575062at2759"/>
<proteinExistence type="predicted"/>
<accession>B0WUS5</accession>
<evidence type="ECO:0000313" key="1">
    <source>
        <dbReference type="EMBL" id="EDS35067.1"/>
    </source>
</evidence>
<reference evidence="1" key="1">
    <citation type="submission" date="2007-03" db="EMBL/GenBank/DDBJ databases">
        <title>Annotation of Culex pipiens quinquefasciatus.</title>
        <authorList>
            <consortium name="The Broad Institute Genome Sequencing Platform"/>
            <person name="Atkinson P.W."/>
            <person name="Hemingway J."/>
            <person name="Christensen B.M."/>
            <person name="Higgs S."/>
            <person name="Kodira C."/>
            <person name="Hannick L."/>
            <person name="Megy K."/>
            <person name="O'Leary S."/>
            <person name="Pearson M."/>
            <person name="Haas B.J."/>
            <person name="Mauceli E."/>
            <person name="Wortman J.R."/>
            <person name="Lee N.H."/>
            <person name="Guigo R."/>
            <person name="Stanke M."/>
            <person name="Alvarado L."/>
            <person name="Amedeo P."/>
            <person name="Antoine C.H."/>
            <person name="Arensburger P."/>
            <person name="Bidwell S.L."/>
            <person name="Crawford M."/>
            <person name="Camaro F."/>
            <person name="Devon K."/>
            <person name="Engels R."/>
            <person name="Hammond M."/>
            <person name="Howarth C."/>
            <person name="Koehrsen M."/>
            <person name="Lawson D."/>
            <person name="Montgomery P."/>
            <person name="Nene V."/>
            <person name="Nusbaum C."/>
            <person name="Puiu D."/>
            <person name="Romero-Severson J."/>
            <person name="Severson D.W."/>
            <person name="Shumway M."/>
            <person name="Sisk P."/>
            <person name="Stolte C."/>
            <person name="Zeng Q."/>
            <person name="Eisenstadt E."/>
            <person name="Fraser-Liggett C."/>
            <person name="Strausberg R."/>
            <person name="Galagan J."/>
            <person name="Birren B."/>
            <person name="Collins F.H."/>
        </authorList>
    </citation>
    <scope>NUCLEOTIDE SEQUENCE [LARGE SCALE GENOMIC DNA]</scope>
    <source>
        <strain evidence="1">JHB</strain>
    </source>
</reference>
<dbReference type="EnsemblMetazoa" id="CPIJ011149-RA">
    <property type="protein sequence ID" value="CPIJ011149-PA"/>
    <property type="gene ID" value="CPIJ011149"/>
</dbReference>
<organism>
    <name type="scientific">Culex quinquefasciatus</name>
    <name type="common">Southern house mosquito</name>
    <name type="synonym">Culex pungens</name>
    <dbReference type="NCBI Taxonomy" id="7176"/>
    <lineage>
        <taxon>Eukaryota</taxon>
        <taxon>Metazoa</taxon>
        <taxon>Ecdysozoa</taxon>
        <taxon>Arthropoda</taxon>
        <taxon>Hexapoda</taxon>
        <taxon>Insecta</taxon>
        <taxon>Pterygota</taxon>
        <taxon>Neoptera</taxon>
        <taxon>Endopterygota</taxon>
        <taxon>Diptera</taxon>
        <taxon>Nematocera</taxon>
        <taxon>Culicoidea</taxon>
        <taxon>Culicidae</taxon>
        <taxon>Culicinae</taxon>
        <taxon>Culicini</taxon>
        <taxon>Culex</taxon>
        <taxon>Culex</taxon>
    </lineage>
</organism>
<dbReference type="KEGG" id="cqu:CpipJ_CPIJ011149"/>
<dbReference type="AlphaFoldDB" id="B0WUS5"/>
<keyword evidence="3" id="KW-1185">Reference proteome</keyword>
<sequence length="131" mass="14782">MNIINITDRPTNTTLESLNRCILRVCYEGPTSSTRLNHHHHYQRLFTVGFVLVIDAAHSGNRGEIESILITKPKALAETDCGLLEYLYDIVGTTRYKQQLVKTPERVKALNEMAGGCYFGRSWGKPGNESR</sequence>
<dbReference type="STRING" id="7176.B0WUS5"/>
<dbReference type="HOGENOM" id="CLU_1929633_0_0_1"/>
<dbReference type="EMBL" id="DS232110">
    <property type="protein sequence ID" value="EDS35067.1"/>
    <property type="molecule type" value="Genomic_DNA"/>
</dbReference>
<dbReference type="Proteomes" id="UP000002320">
    <property type="component" value="Unassembled WGS sequence"/>
</dbReference>
<protein>
    <submittedName>
        <fullName evidence="1 2">Structural maintenance of chromosomes smc4</fullName>
    </submittedName>
</protein>
<dbReference type="InParanoid" id="B0WUS5"/>
<gene>
    <name evidence="2" type="primary">6043498</name>
    <name evidence="1" type="ORF">CpipJ_CPIJ011149</name>
</gene>
<dbReference type="VEuPathDB" id="VectorBase:CQUJHB005740"/>